<dbReference type="OrthoDB" id="748084at2759"/>
<dbReference type="Proteomes" id="UP000006038">
    <property type="component" value="Chromosome 1"/>
</dbReference>
<dbReference type="HOGENOM" id="CLU_093987_0_0_1"/>
<evidence type="ECO:0000313" key="2">
    <source>
        <dbReference type="Proteomes" id="UP000006038"/>
    </source>
</evidence>
<dbReference type="Gramene" id="OB01G14340.1">
    <property type="protein sequence ID" value="OB01G14340.1"/>
    <property type="gene ID" value="OB01G14340"/>
</dbReference>
<gene>
    <name evidence="1" type="primary">LOC102708838</name>
</gene>
<organism evidence="1">
    <name type="scientific">Oryza brachyantha</name>
    <name type="common">malo sina</name>
    <dbReference type="NCBI Taxonomy" id="4533"/>
    <lineage>
        <taxon>Eukaryota</taxon>
        <taxon>Viridiplantae</taxon>
        <taxon>Streptophyta</taxon>
        <taxon>Embryophyta</taxon>
        <taxon>Tracheophyta</taxon>
        <taxon>Spermatophyta</taxon>
        <taxon>Magnoliopsida</taxon>
        <taxon>Liliopsida</taxon>
        <taxon>Poales</taxon>
        <taxon>Poaceae</taxon>
        <taxon>BOP clade</taxon>
        <taxon>Oryzoideae</taxon>
        <taxon>Oryzeae</taxon>
        <taxon>Oryzinae</taxon>
        <taxon>Oryza</taxon>
    </lineage>
</organism>
<sequence>MAWRRLAKEATAEYPRRGAGLAASPRLTAPARAFSAAPPAANPAGEFRVFGLFLSPMARRAGAFGVPSAAGRNGAQSVSSRCSGTAFRAGVPSYGGLLAGRMARGFYPQLSGHKLLKGLGTGSAFVATLCSQKIAYADEQPSEDIVRPSAKHQITKLCPLIRKYQLPVGVIALIALGWQNPLGLLINILLILYSSTPNPYSIYLFLQEIRHGETHQHPASWTEEAVLTRKVDAKDYKFFSIGTVETADRKVLHVIGILGSWWIYRSSYGK</sequence>
<protein>
    <submittedName>
        <fullName evidence="1">Uncharacterized protein</fullName>
    </submittedName>
</protein>
<accession>J3KWS8</accession>
<name>J3KWS8_ORYBR</name>
<reference evidence="1" key="2">
    <citation type="submission" date="2013-04" db="UniProtKB">
        <authorList>
            <consortium name="EnsemblPlants"/>
        </authorList>
    </citation>
    <scope>IDENTIFICATION</scope>
</reference>
<keyword evidence="2" id="KW-1185">Reference proteome</keyword>
<dbReference type="OMA" id="HREMGQN"/>
<dbReference type="GeneID" id="102708838"/>
<evidence type="ECO:0000313" key="1">
    <source>
        <dbReference type="EnsemblPlants" id="OB01G14340.1"/>
    </source>
</evidence>
<reference evidence="1" key="1">
    <citation type="journal article" date="2013" name="Nat. Commun.">
        <title>Whole-genome sequencing of Oryza brachyantha reveals mechanisms underlying Oryza genome evolution.</title>
        <authorList>
            <person name="Chen J."/>
            <person name="Huang Q."/>
            <person name="Gao D."/>
            <person name="Wang J."/>
            <person name="Lang Y."/>
            <person name="Liu T."/>
            <person name="Li B."/>
            <person name="Bai Z."/>
            <person name="Luis Goicoechea J."/>
            <person name="Liang C."/>
            <person name="Chen C."/>
            <person name="Zhang W."/>
            <person name="Sun S."/>
            <person name="Liao Y."/>
            <person name="Zhang X."/>
            <person name="Yang L."/>
            <person name="Song C."/>
            <person name="Wang M."/>
            <person name="Shi J."/>
            <person name="Liu G."/>
            <person name="Liu J."/>
            <person name="Zhou H."/>
            <person name="Zhou W."/>
            <person name="Yu Q."/>
            <person name="An N."/>
            <person name="Chen Y."/>
            <person name="Cai Q."/>
            <person name="Wang B."/>
            <person name="Liu B."/>
            <person name="Min J."/>
            <person name="Huang Y."/>
            <person name="Wu H."/>
            <person name="Li Z."/>
            <person name="Zhang Y."/>
            <person name="Yin Y."/>
            <person name="Song W."/>
            <person name="Jiang J."/>
            <person name="Jackson S.A."/>
            <person name="Wing R.A."/>
            <person name="Wang J."/>
            <person name="Chen M."/>
        </authorList>
    </citation>
    <scope>NUCLEOTIDE SEQUENCE [LARGE SCALE GENOMIC DNA]</scope>
    <source>
        <strain evidence="1">cv. IRGC 101232</strain>
    </source>
</reference>
<dbReference type="eggNOG" id="ENOG502S01N">
    <property type="taxonomic scope" value="Eukaryota"/>
</dbReference>
<dbReference type="RefSeq" id="XP_006643810.2">
    <property type="nucleotide sequence ID" value="XM_006643747.3"/>
</dbReference>
<dbReference type="AlphaFoldDB" id="J3KWS8"/>
<dbReference type="EnsemblPlants" id="OB01G14340.1">
    <property type="protein sequence ID" value="OB01G14340.1"/>
    <property type="gene ID" value="OB01G14340"/>
</dbReference>
<proteinExistence type="predicted"/>
<dbReference type="KEGG" id="obr:102708838"/>